<protein>
    <submittedName>
        <fullName evidence="1">RCG60920, isoform CRA_b</fullName>
    </submittedName>
</protein>
<dbReference type="EMBL" id="CH473988">
    <property type="protein sequence ID" value="EDL97267.1"/>
    <property type="molecule type" value="Genomic_DNA"/>
</dbReference>
<evidence type="ECO:0000313" key="2">
    <source>
        <dbReference type="Proteomes" id="UP000234681"/>
    </source>
</evidence>
<gene>
    <name evidence="1" type="ORF">rCG_60920</name>
</gene>
<name>A6JKQ1_RAT</name>
<evidence type="ECO:0000313" key="1">
    <source>
        <dbReference type="EMBL" id="EDL97267.1"/>
    </source>
</evidence>
<dbReference type="AlphaFoldDB" id="A6JKQ1"/>
<proteinExistence type="predicted"/>
<sequence length="53" mass="6270">MLLCCCFEQKAVTKPSREGFINVPREYCNIKLESLNRTEEFQKENLDCREAEL</sequence>
<reference evidence="2" key="1">
    <citation type="submission" date="2005-09" db="EMBL/GenBank/DDBJ databases">
        <authorList>
            <person name="Mural R.J."/>
            <person name="Li P.W."/>
            <person name="Adams M.D."/>
            <person name="Amanatides P.G."/>
            <person name="Baden-Tillson H."/>
            <person name="Barnstead M."/>
            <person name="Chin S.H."/>
            <person name="Dew I."/>
            <person name="Evans C.A."/>
            <person name="Ferriera S."/>
            <person name="Flanigan M."/>
            <person name="Fosler C."/>
            <person name="Glodek A."/>
            <person name="Gu Z."/>
            <person name="Holt R.A."/>
            <person name="Jennings D."/>
            <person name="Kraft C.L."/>
            <person name="Lu F."/>
            <person name="Nguyen T."/>
            <person name="Nusskern D.R."/>
            <person name="Pfannkoch C.M."/>
            <person name="Sitter C."/>
            <person name="Sutton G.G."/>
            <person name="Venter J.C."/>
            <person name="Wang Z."/>
            <person name="Woodage T."/>
            <person name="Zheng X.H."/>
            <person name="Zhong F."/>
        </authorList>
    </citation>
    <scope>NUCLEOTIDE SEQUENCE [LARGE SCALE GENOMIC DNA]</scope>
    <source>
        <strain>BN</strain>
        <strain evidence="2">Sprague-Dawley</strain>
    </source>
</reference>
<organism evidence="1 2">
    <name type="scientific">Rattus norvegicus</name>
    <name type="common">Rat</name>
    <dbReference type="NCBI Taxonomy" id="10116"/>
    <lineage>
        <taxon>Eukaryota</taxon>
        <taxon>Metazoa</taxon>
        <taxon>Chordata</taxon>
        <taxon>Craniata</taxon>
        <taxon>Vertebrata</taxon>
        <taxon>Euteleostomi</taxon>
        <taxon>Mammalia</taxon>
        <taxon>Eutheria</taxon>
        <taxon>Euarchontoglires</taxon>
        <taxon>Glires</taxon>
        <taxon>Rodentia</taxon>
        <taxon>Myomorpha</taxon>
        <taxon>Muroidea</taxon>
        <taxon>Muridae</taxon>
        <taxon>Murinae</taxon>
        <taxon>Rattus</taxon>
    </lineage>
</organism>
<accession>A6JKQ1</accession>
<dbReference type="Proteomes" id="UP000234681">
    <property type="component" value="Chromosome 20"/>
</dbReference>